<comment type="subcellular location">
    <subcellularLocation>
        <location evidence="1">Membrane</location>
    </subcellularLocation>
</comment>
<evidence type="ECO:0000313" key="7">
    <source>
        <dbReference type="Proteomes" id="UP001221302"/>
    </source>
</evidence>
<dbReference type="GO" id="GO:0017003">
    <property type="term" value="P:protein-heme linkage"/>
    <property type="evidence" value="ECO:0007669"/>
    <property type="project" value="InterPro"/>
</dbReference>
<dbReference type="Proteomes" id="UP001221302">
    <property type="component" value="Unassembled WGS sequence"/>
</dbReference>
<dbReference type="SUPFAM" id="SSF82093">
    <property type="entry name" value="Heme chaperone CcmE"/>
    <property type="match status" value="1"/>
</dbReference>
<dbReference type="InterPro" id="IPR012340">
    <property type="entry name" value="NA-bd_OB-fold"/>
</dbReference>
<dbReference type="GO" id="GO:0005886">
    <property type="term" value="C:plasma membrane"/>
    <property type="evidence" value="ECO:0007669"/>
    <property type="project" value="InterPro"/>
</dbReference>
<dbReference type="EMBL" id="JARGDL010000006">
    <property type="protein sequence ID" value="MDF1611749.1"/>
    <property type="molecule type" value="Genomic_DNA"/>
</dbReference>
<dbReference type="InterPro" id="IPR004329">
    <property type="entry name" value="CcmE"/>
</dbReference>
<evidence type="ECO:0000313" key="6">
    <source>
        <dbReference type="EMBL" id="MDF1611749.1"/>
    </source>
</evidence>
<evidence type="ECO:0000256" key="4">
    <source>
        <dbReference type="ARBA" id="ARBA00023136"/>
    </source>
</evidence>
<name>A0AAE3NZY3_9BACT</name>
<reference evidence="6" key="1">
    <citation type="submission" date="2023-03" db="EMBL/GenBank/DDBJ databases">
        <title>Stygiobacter electus gen. nov., sp. nov., facultatively anaerobic thermotolerant bacterium of the class Ignavibacteria from a well of Yessentuki mineral water deposit.</title>
        <authorList>
            <person name="Podosokorskaya O.A."/>
            <person name="Elcheninov A.G."/>
            <person name="Petrova N.F."/>
            <person name="Zavarzina D.G."/>
            <person name="Kublanov I.V."/>
            <person name="Merkel A.Y."/>
        </authorList>
    </citation>
    <scope>NUCLEOTIDE SEQUENCE</scope>
    <source>
        <strain evidence="6">09-Me</strain>
    </source>
</reference>
<dbReference type="Gene3D" id="2.40.50.140">
    <property type="entry name" value="Nucleic acid-binding proteins"/>
    <property type="match status" value="1"/>
</dbReference>
<evidence type="ECO:0000256" key="5">
    <source>
        <dbReference type="SAM" id="Phobius"/>
    </source>
</evidence>
<gene>
    <name evidence="6" type="ORF">P0M35_06280</name>
</gene>
<keyword evidence="3" id="KW-0201">Cytochrome c-type biogenesis</keyword>
<dbReference type="RefSeq" id="WP_321535516.1">
    <property type="nucleotide sequence ID" value="NZ_JARGDL010000006.1"/>
</dbReference>
<evidence type="ECO:0000256" key="1">
    <source>
        <dbReference type="ARBA" id="ARBA00004370"/>
    </source>
</evidence>
<organism evidence="6 7">
    <name type="scientific">Stygiobacter electus</name>
    <dbReference type="NCBI Taxonomy" id="3032292"/>
    <lineage>
        <taxon>Bacteria</taxon>
        <taxon>Pseudomonadati</taxon>
        <taxon>Ignavibacteriota</taxon>
        <taxon>Ignavibacteria</taxon>
        <taxon>Ignavibacteriales</taxon>
        <taxon>Melioribacteraceae</taxon>
        <taxon>Stygiobacter</taxon>
    </lineage>
</organism>
<evidence type="ECO:0000256" key="3">
    <source>
        <dbReference type="ARBA" id="ARBA00022748"/>
    </source>
</evidence>
<keyword evidence="5" id="KW-1133">Transmembrane helix</keyword>
<dbReference type="GO" id="GO:0017004">
    <property type="term" value="P:cytochrome complex assembly"/>
    <property type="evidence" value="ECO:0007669"/>
    <property type="project" value="UniProtKB-KW"/>
</dbReference>
<dbReference type="GO" id="GO:0020037">
    <property type="term" value="F:heme binding"/>
    <property type="evidence" value="ECO:0007669"/>
    <property type="project" value="InterPro"/>
</dbReference>
<comment type="caution">
    <text evidence="6">The sequence shown here is derived from an EMBL/GenBank/DDBJ whole genome shotgun (WGS) entry which is preliminary data.</text>
</comment>
<keyword evidence="2" id="KW-0408">Iron</keyword>
<dbReference type="AlphaFoldDB" id="A0AAE3NZY3"/>
<dbReference type="Pfam" id="PF03100">
    <property type="entry name" value="CcmE"/>
    <property type="match status" value="1"/>
</dbReference>
<protein>
    <submittedName>
        <fullName evidence="6">Cytochrome c maturation protein CcmE</fullName>
    </submittedName>
</protein>
<dbReference type="InterPro" id="IPR036127">
    <property type="entry name" value="CcmE-like_sf"/>
</dbReference>
<feature type="transmembrane region" description="Helical" evidence="5">
    <location>
        <begin position="6"/>
        <end position="24"/>
    </location>
</feature>
<sequence>MKNKYLFGGAIIVVFLGVMIFLFTQTNIQYESNFEKVAESGKTIKATGVWVKEKKYEYDKVNDLFTFYMKDSQGKEMCVKYHGSIPNNFESSTSVVVTGKYENGIFKAHEILTKCPSKYQEQKVGKANS</sequence>
<keyword evidence="4 5" id="KW-0472">Membrane</keyword>
<keyword evidence="2" id="KW-0479">Metal-binding</keyword>
<keyword evidence="5" id="KW-0812">Transmembrane</keyword>
<proteinExistence type="predicted"/>
<keyword evidence="2" id="KW-0349">Heme</keyword>
<accession>A0AAE3NZY3</accession>
<keyword evidence="7" id="KW-1185">Reference proteome</keyword>
<evidence type="ECO:0000256" key="2">
    <source>
        <dbReference type="ARBA" id="ARBA00022617"/>
    </source>
</evidence>